<organism evidence="1 2">
    <name type="scientific">Pseudomonas kuykendallii</name>
    <dbReference type="NCBI Taxonomy" id="1007099"/>
    <lineage>
        <taxon>Bacteria</taxon>
        <taxon>Pseudomonadati</taxon>
        <taxon>Pseudomonadota</taxon>
        <taxon>Gammaproteobacteria</taxon>
        <taxon>Pseudomonadales</taxon>
        <taxon>Pseudomonadaceae</taxon>
        <taxon>Pseudomonas</taxon>
    </lineage>
</organism>
<protein>
    <submittedName>
        <fullName evidence="1">Uncharacterized protein</fullName>
    </submittedName>
</protein>
<dbReference type="EMBL" id="FNNU01000003">
    <property type="protein sequence ID" value="SDX17785.1"/>
    <property type="molecule type" value="Genomic_DNA"/>
</dbReference>
<evidence type="ECO:0000313" key="1">
    <source>
        <dbReference type="EMBL" id="SDX17785.1"/>
    </source>
</evidence>
<reference evidence="2" key="1">
    <citation type="submission" date="2016-10" db="EMBL/GenBank/DDBJ databases">
        <authorList>
            <person name="Varghese N."/>
            <person name="Submissions S."/>
        </authorList>
    </citation>
    <scope>NUCLEOTIDE SEQUENCE [LARGE SCALE GENOMIC DNA]</scope>
    <source>
        <strain evidence="2">NRRL B-59562</strain>
    </source>
</reference>
<dbReference type="Proteomes" id="UP000243778">
    <property type="component" value="Unassembled WGS sequence"/>
</dbReference>
<dbReference type="RefSeq" id="WP_175534346.1">
    <property type="nucleotide sequence ID" value="NZ_CAURGU010000025.1"/>
</dbReference>
<sequence>MKEQRTFHALRAHIDEMLSKGAVIVGRDPLRLNVDGTLFRVAHGMLISQAAA</sequence>
<dbReference type="STRING" id="1007099.SAMN05216287_2343"/>
<accession>A0A1H2ZK77</accession>
<keyword evidence="2" id="KW-1185">Reference proteome</keyword>
<gene>
    <name evidence="1" type="ORF">SAMN05216287_2343</name>
</gene>
<dbReference type="AlphaFoldDB" id="A0A1H2ZK77"/>
<evidence type="ECO:0000313" key="2">
    <source>
        <dbReference type="Proteomes" id="UP000243778"/>
    </source>
</evidence>
<proteinExistence type="predicted"/>
<name>A0A1H2ZK77_9PSED</name>